<organism evidence="2 3">
    <name type="scientific">Aminipila terrae</name>
    <dbReference type="NCBI Taxonomy" id="2697030"/>
    <lineage>
        <taxon>Bacteria</taxon>
        <taxon>Bacillati</taxon>
        <taxon>Bacillota</taxon>
        <taxon>Clostridia</taxon>
        <taxon>Peptostreptococcales</taxon>
        <taxon>Anaerovoracaceae</taxon>
        <taxon>Aminipila</taxon>
    </lineage>
</organism>
<dbReference type="GO" id="GO:0016740">
    <property type="term" value="F:transferase activity"/>
    <property type="evidence" value="ECO:0007669"/>
    <property type="project" value="UniProtKB-KW"/>
</dbReference>
<evidence type="ECO:0000313" key="2">
    <source>
        <dbReference type="EMBL" id="QHI71942.1"/>
    </source>
</evidence>
<sequence length="852" mass="98797">MIKKTAAYMLATNPDIVLYPPIVSDENTDYYVLTDLDSFKSDFWQIKTVENLIELEDSIKSNPGKYLGLYDEYIYIKKDEIITGKLSENKDSIASIPSIENLLPPNFPLITPETKDFSSNPFYNDGKYNGYPLLLSICLLVSNRRDTLCKCLESLRPFLEELDCEIIAVDSSNDGSTNIAIQYGAKIIPFTWIDDFAAARNAALHEAKGAWILSIDDDEWFDNPSEIIDFFKSDQWKQCDTAFYKVRNYTKDNGTTFGDCYVQRMAKNHPQLHYLYPVHEAFDFSFLKDKPYSKTFNSFVHHYGYAYSTTEDKERKIYRNISGIYAALQSYPFDLRQHQQLCNELTIIRNYSAATVYAFKSLSLCKLQEKYNPIEALHWKRIAIIFLYTIAQLSNDNKLIIKVQDLTDLNEYNSFQLATIHYYLAVNSFNNSSYKEVCYYAQKYYTFRKQYLNSADKSSQSLSIFTDLVEPADKQVLLIIYHAYASLQVRDEKTVEKLLAQINYDIIEPNVFPILFNIYSGLSEEVFMSHFPKLNQKMLKYLYHYAKDLYLNARQGDGINSLSKLDRKLVSAGCFVDNLYVRLIHLYANPSRPDSYQWFLKEKCQRHLHIQDIAICGVKNGDILLDILDYFNFEDIQLSLRSLDLLDAIELSNIIEVSTKYITNNGLSNLTKKELVLLSGILEKLLFNNQVNAINKDSQDFRKYFYIYINLIHLWSLCNYNENMFLEDNFSMLPSTIRGSYYIMKALNAKDSGERQTFIDNLKQAVIECPIFDNGVKLLISELKTLPTKEVSKQKTEFEILGEQLKETAKQLIDEGNLHEAQNILLQLSKLLPNDKEIQDLLLNFEASYLQN</sequence>
<dbReference type="EMBL" id="CP047591">
    <property type="protein sequence ID" value="QHI71942.1"/>
    <property type="molecule type" value="Genomic_DNA"/>
</dbReference>
<dbReference type="PANTHER" id="PTHR43630">
    <property type="entry name" value="POLY-BETA-1,6-N-ACETYL-D-GLUCOSAMINE SYNTHASE"/>
    <property type="match status" value="1"/>
</dbReference>
<evidence type="ECO:0000259" key="1">
    <source>
        <dbReference type="Pfam" id="PF00535"/>
    </source>
</evidence>
<dbReference type="InterPro" id="IPR001173">
    <property type="entry name" value="Glyco_trans_2-like"/>
</dbReference>
<dbReference type="Gene3D" id="3.90.550.10">
    <property type="entry name" value="Spore Coat Polysaccharide Biosynthesis Protein SpsA, Chain A"/>
    <property type="match status" value="1"/>
</dbReference>
<dbReference type="KEGG" id="amic:Ami3637_05650"/>
<keyword evidence="3" id="KW-1185">Reference proteome</keyword>
<dbReference type="SUPFAM" id="SSF53448">
    <property type="entry name" value="Nucleotide-diphospho-sugar transferases"/>
    <property type="match status" value="1"/>
</dbReference>
<dbReference type="RefSeq" id="WP_162361712.1">
    <property type="nucleotide sequence ID" value="NZ_CP047591.1"/>
</dbReference>
<dbReference type="AlphaFoldDB" id="A0A6P1MD48"/>
<name>A0A6P1MD48_9FIRM</name>
<protein>
    <submittedName>
        <fullName evidence="2">Glycosyltransferase</fullName>
    </submittedName>
</protein>
<gene>
    <name evidence="2" type="ORF">Ami3637_05650</name>
</gene>
<dbReference type="InterPro" id="IPR029044">
    <property type="entry name" value="Nucleotide-diphossugar_trans"/>
</dbReference>
<keyword evidence="2" id="KW-0808">Transferase</keyword>
<dbReference type="Pfam" id="PF00535">
    <property type="entry name" value="Glycos_transf_2"/>
    <property type="match status" value="1"/>
</dbReference>
<feature type="domain" description="Glycosyltransferase 2-like" evidence="1">
    <location>
        <begin position="136"/>
        <end position="229"/>
    </location>
</feature>
<dbReference type="Proteomes" id="UP000463883">
    <property type="component" value="Chromosome"/>
</dbReference>
<proteinExistence type="predicted"/>
<reference evidence="2 3" key="1">
    <citation type="submission" date="2020-01" db="EMBL/GenBank/DDBJ databases">
        <title>Genomic analysis of Aminipila sp. CBA3637.</title>
        <authorList>
            <person name="Kim Y.B."/>
            <person name="Roh S.W."/>
        </authorList>
    </citation>
    <scope>NUCLEOTIDE SEQUENCE [LARGE SCALE GENOMIC DNA]</scope>
    <source>
        <strain evidence="2 3">CBA3637</strain>
    </source>
</reference>
<evidence type="ECO:0000313" key="3">
    <source>
        <dbReference type="Proteomes" id="UP000463883"/>
    </source>
</evidence>
<accession>A0A6P1MD48</accession>
<dbReference type="PANTHER" id="PTHR43630:SF2">
    <property type="entry name" value="GLYCOSYLTRANSFERASE"/>
    <property type="match status" value="1"/>
</dbReference>